<protein>
    <submittedName>
        <fullName evidence="1">Uncharacterized protein</fullName>
    </submittedName>
</protein>
<reference evidence="1 2" key="1">
    <citation type="journal article" date="2022" name="Nat. Ecol. Evol.">
        <title>A masculinizing supergene underlies an exaggerated male reproductive morph in a spider.</title>
        <authorList>
            <person name="Hendrickx F."/>
            <person name="De Corte Z."/>
            <person name="Sonet G."/>
            <person name="Van Belleghem S.M."/>
            <person name="Kostlbacher S."/>
            <person name="Vangestel C."/>
        </authorList>
    </citation>
    <scope>NUCLEOTIDE SEQUENCE [LARGE SCALE GENOMIC DNA]</scope>
    <source>
        <strain evidence="1">W744_W776</strain>
    </source>
</reference>
<accession>A0AAV6TRJ3</accession>
<name>A0AAV6TRJ3_9ARAC</name>
<organism evidence="1 2">
    <name type="scientific">Oedothorax gibbosus</name>
    <dbReference type="NCBI Taxonomy" id="931172"/>
    <lineage>
        <taxon>Eukaryota</taxon>
        <taxon>Metazoa</taxon>
        <taxon>Ecdysozoa</taxon>
        <taxon>Arthropoda</taxon>
        <taxon>Chelicerata</taxon>
        <taxon>Arachnida</taxon>
        <taxon>Araneae</taxon>
        <taxon>Araneomorphae</taxon>
        <taxon>Entelegynae</taxon>
        <taxon>Araneoidea</taxon>
        <taxon>Linyphiidae</taxon>
        <taxon>Erigoninae</taxon>
        <taxon>Oedothorax</taxon>
    </lineage>
</organism>
<dbReference type="EMBL" id="JAFNEN010001245">
    <property type="protein sequence ID" value="KAG8174351.1"/>
    <property type="molecule type" value="Genomic_DNA"/>
</dbReference>
<gene>
    <name evidence="1" type="ORF">JTE90_005792</name>
</gene>
<evidence type="ECO:0000313" key="1">
    <source>
        <dbReference type="EMBL" id="KAG8174351.1"/>
    </source>
</evidence>
<sequence length="66" mass="7408">MRHLLGVATFNEYMCVSESRKTQIPICHSIPALSECLVSSQLTPWLFAAYPATQISMYSSKEDLVL</sequence>
<comment type="caution">
    <text evidence="1">The sequence shown here is derived from an EMBL/GenBank/DDBJ whole genome shotgun (WGS) entry which is preliminary data.</text>
</comment>
<keyword evidence="2" id="KW-1185">Reference proteome</keyword>
<proteinExistence type="predicted"/>
<evidence type="ECO:0000313" key="2">
    <source>
        <dbReference type="Proteomes" id="UP000827092"/>
    </source>
</evidence>
<dbReference type="Proteomes" id="UP000827092">
    <property type="component" value="Unassembled WGS sequence"/>
</dbReference>
<dbReference type="AlphaFoldDB" id="A0AAV6TRJ3"/>